<protein>
    <submittedName>
        <fullName evidence="2">Uncharacterized protein</fullName>
    </submittedName>
</protein>
<dbReference type="EMBL" id="LR900529">
    <property type="protein sequence ID" value="CAD7245997.1"/>
    <property type="molecule type" value="Genomic_DNA"/>
</dbReference>
<dbReference type="OrthoDB" id="10257972at2759"/>
<evidence type="ECO:0000256" key="1">
    <source>
        <dbReference type="ARBA" id="ARBA00005369"/>
    </source>
</evidence>
<comment type="similarity">
    <text evidence="1">Belongs to the methyltransferase superfamily. L-isoaspartyl/D-aspartyl protein methyltransferase family.</text>
</comment>
<keyword evidence="3" id="KW-1185">Reference proteome</keyword>
<sequence>MGGVLCTGKDNDELVDNLIQEKYIRTSLLALVFRAVDRAHYFAEDHKERAYQDTAWKFGNLHLSSPCIYAEVLEGLHLRAGLSFLNIGSGTGYLSTLSGLLLGSNGINHGIELHEDVVEYARKKLQDFMESSPAIDMFSFCQPSFVTGKLSFAESSLDQGPGGILVMPIRGQLMQIKRCVTEGGVQIKQKTLLPVAFAPLILPDEKTKNEICELPMKSPNTLQELCRFAIRHCLRLNFGNKLDRVLETQMLIEDAQSTAGAGMLLLRKRKIDRKVPQAKRPKQDSQQNTSSLFPAYKCNMVGSIASLPLPHSLKSFLNYGRQF</sequence>
<dbReference type="Gene3D" id="3.40.50.150">
    <property type="entry name" value="Vaccinia Virus protein VP39"/>
    <property type="match status" value="1"/>
</dbReference>
<dbReference type="GO" id="GO:0005737">
    <property type="term" value="C:cytoplasm"/>
    <property type="evidence" value="ECO:0007669"/>
    <property type="project" value="TreeGrafter"/>
</dbReference>
<dbReference type="AlphaFoldDB" id="A0A7R8X8H1"/>
<accession>A0A7R8X8H1</accession>
<dbReference type="PANTHER" id="PTHR11579">
    <property type="entry name" value="PROTEIN-L-ISOASPARTATE O-METHYLTRANSFERASE"/>
    <property type="match status" value="1"/>
</dbReference>
<dbReference type="Pfam" id="PF01135">
    <property type="entry name" value="PCMT"/>
    <property type="match status" value="1"/>
</dbReference>
<name>A0A7R8X8H1_9CRUS</name>
<reference evidence="2" key="1">
    <citation type="submission" date="2020-11" db="EMBL/GenBank/DDBJ databases">
        <authorList>
            <person name="Tran Van P."/>
        </authorList>
    </citation>
    <scope>NUCLEOTIDE SEQUENCE</scope>
</reference>
<organism evidence="2">
    <name type="scientific">Darwinula stevensoni</name>
    <dbReference type="NCBI Taxonomy" id="69355"/>
    <lineage>
        <taxon>Eukaryota</taxon>
        <taxon>Metazoa</taxon>
        <taxon>Ecdysozoa</taxon>
        <taxon>Arthropoda</taxon>
        <taxon>Crustacea</taxon>
        <taxon>Oligostraca</taxon>
        <taxon>Ostracoda</taxon>
        <taxon>Podocopa</taxon>
        <taxon>Podocopida</taxon>
        <taxon>Darwinulocopina</taxon>
        <taxon>Darwinuloidea</taxon>
        <taxon>Darwinulidae</taxon>
        <taxon>Darwinula</taxon>
    </lineage>
</organism>
<gene>
    <name evidence="2" type="ORF">DSTB1V02_LOCUS5863</name>
</gene>
<dbReference type="InterPro" id="IPR029063">
    <property type="entry name" value="SAM-dependent_MTases_sf"/>
</dbReference>
<dbReference type="Proteomes" id="UP000677054">
    <property type="component" value="Unassembled WGS sequence"/>
</dbReference>
<dbReference type="SUPFAM" id="SSF53335">
    <property type="entry name" value="S-adenosyl-L-methionine-dependent methyltransferases"/>
    <property type="match status" value="1"/>
</dbReference>
<dbReference type="PANTHER" id="PTHR11579:SF9">
    <property type="entry name" value="PROTEIN-L-ISOASPARTATE O-METHYLTRANSFERASE"/>
    <property type="match status" value="1"/>
</dbReference>
<proteinExistence type="inferred from homology"/>
<dbReference type="InterPro" id="IPR000682">
    <property type="entry name" value="PCMT"/>
</dbReference>
<evidence type="ECO:0000313" key="3">
    <source>
        <dbReference type="Proteomes" id="UP000677054"/>
    </source>
</evidence>
<evidence type="ECO:0000313" key="2">
    <source>
        <dbReference type="EMBL" id="CAD7245997.1"/>
    </source>
</evidence>
<dbReference type="EMBL" id="CAJPEV010001012">
    <property type="protein sequence ID" value="CAG0890128.1"/>
    <property type="molecule type" value="Genomic_DNA"/>
</dbReference>
<dbReference type="GO" id="GO:0004719">
    <property type="term" value="F:protein-L-isoaspartate (D-aspartate) O-methyltransferase activity"/>
    <property type="evidence" value="ECO:0007669"/>
    <property type="project" value="InterPro"/>
</dbReference>